<dbReference type="EMBL" id="JAHLFM010000036">
    <property type="protein sequence ID" value="MBU3830974.1"/>
    <property type="molecule type" value="Genomic_DNA"/>
</dbReference>
<comment type="similarity">
    <text evidence="1">Belongs to the N(4)/N(6)-methyltransferase family.</text>
</comment>
<keyword evidence="8" id="KW-0175">Coiled coil</keyword>
<evidence type="ECO:0000256" key="5">
    <source>
        <dbReference type="ARBA" id="ARBA00022691"/>
    </source>
</evidence>
<dbReference type="PANTHER" id="PTHR42933">
    <property type="entry name" value="SLR6095 PROTEIN"/>
    <property type="match status" value="1"/>
</dbReference>
<keyword evidence="4 11" id="KW-0808">Transferase</keyword>
<comment type="caution">
    <text evidence="11">The sequence shown here is derived from an EMBL/GenBank/DDBJ whole genome shotgun (WGS) entry which is preliminary data.</text>
</comment>
<dbReference type="Proteomes" id="UP000824247">
    <property type="component" value="Unassembled WGS sequence"/>
</dbReference>
<dbReference type="GO" id="GO:0003677">
    <property type="term" value="F:DNA binding"/>
    <property type="evidence" value="ECO:0007669"/>
    <property type="project" value="InterPro"/>
</dbReference>
<keyword evidence="3 11" id="KW-0489">Methyltransferase</keyword>
<protein>
    <recommendedName>
        <fullName evidence="2">site-specific DNA-methyltransferase (adenine-specific)</fullName>
        <ecNumber evidence="2">2.1.1.72</ecNumber>
    </recommendedName>
</protein>
<evidence type="ECO:0000256" key="6">
    <source>
        <dbReference type="ARBA" id="ARBA00022747"/>
    </source>
</evidence>
<feature type="domain" description="DNA methylase adenine-specific" evidence="9">
    <location>
        <begin position="173"/>
        <end position="480"/>
    </location>
</feature>
<proteinExistence type="inferred from homology"/>
<evidence type="ECO:0000256" key="3">
    <source>
        <dbReference type="ARBA" id="ARBA00022603"/>
    </source>
</evidence>
<dbReference type="GO" id="GO:0009307">
    <property type="term" value="P:DNA restriction-modification system"/>
    <property type="evidence" value="ECO:0007669"/>
    <property type="project" value="UniProtKB-KW"/>
</dbReference>
<gene>
    <name evidence="11" type="ORF">H9897_02355</name>
</gene>
<reference evidence="11" key="1">
    <citation type="journal article" date="2021" name="PeerJ">
        <title>Extensive microbial diversity within the chicken gut microbiome revealed by metagenomics and culture.</title>
        <authorList>
            <person name="Gilroy R."/>
            <person name="Ravi A."/>
            <person name="Getino M."/>
            <person name="Pursley I."/>
            <person name="Horton D.L."/>
            <person name="Alikhan N.F."/>
            <person name="Baker D."/>
            <person name="Gharbi K."/>
            <person name="Hall N."/>
            <person name="Watson M."/>
            <person name="Adriaenssens E.M."/>
            <person name="Foster-Nyarko E."/>
            <person name="Jarju S."/>
            <person name="Secka A."/>
            <person name="Antonio M."/>
            <person name="Oren A."/>
            <person name="Chaudhuri R.R."/>
            <person name="La Ragione R."/>
            <person name="Hildebrand F."/>
            <person name="Pallen M.J."/>
        </authorList>
    </citation>
    <scope>NUCLEOTIDE SEQUENCE</scope>
    <source>
        <strain evidence="11">A5-1222</strain>
    </source>
</reference>
<evidence type="ECO:0000313" key="12">
    <source>
        <dbReference type="Proteomes" id="UP000824247"/>
    </source>
</evidence>
<dbReference type="GO" id="GO:0009007">
    <property type="term" value="F:site-specific DNA-methyltransferase (adenine-specific) activity"/>
    <property type="evidence" value="ECO:0007669"/>
    <property type="project" value="UniProtKB-EC"/>
</dbReference>
<evidence type="ECO:0000259" key="9">
    <source>
        <dbReference type="Pfam" id="PF02384"/>
    </source>
</evidence>
<dbReference type="GO" id="GO:0032259">
    <property type="term" value="P:methylation"/>
    <property type="evidence" value="ECO:0007669"/>
    <property type="project" value="UniProtKB-KW"/>
</dbReference>
<dbReference type="InterPro" id="IPR003356">
    <property type="entry name" value="DNA_methylase_A-5"/>
</dbReference>
<evidence type="ECO:0000256" key="4">
    <source>
        <dbReference type="ARBA" id="ARBA00022679"/>
    </source>
</evidence>
<dbReference type="SUPFAM" id="SSF53335">
    <property type="entry name" value="S-adenosyl-L-methionine-dependent methyltransferases"/>
    <property type="match status" value="1"/>
</dbReference>
<dbReference type="NCBIfam" id="TIGR00497">
    <property type="entry name" value="hsdM"/>
    <property type="match status" value="1"/>
</dbReference>
<dbReference type="InterPro" id="IPR029063">
    <property type="entry name" value="SAM-dependent_MTases_sf"/>
</dbReference>
<dbReference type="Gene3D" id="1.20.1260.30">
    <property type="match status" value="1"/>
</dbReference>
<dbReference type="InterPro" id="IPR022749">
    <property type="entry name" value="D12N6_MeTrfase_N"/>
</dbReference>
<dbReference type="InterPro" id="IPR002052">
    <property type="entry name" value="DNA_methylase_N6_adenine_CS"/>
</dbReference>
<dbReference type="InterPro" id="IPR004546">
    <property type="entry name" value="Restrct_endonuc_T1M"/>
</dbReference>
<keyword evidence="5" id="KW-0949">S-adenosyl-L-methionine</keyword>
<dbReference type="PROSITE" id="PS00092">
    <property type="entry name" value="N6_MTASE"/>
    <property type="match status" value="1"/>
</dbReference>
<feature type="domain" description="N6 adenine-specific DNA methyltransferase N-terminal" evidence="10">
    <location>
        <begin position="9"/>
        <end position="159"/>
    </location>
</feature>
<evidence type="ECO:0000256" key="1">
    <source>
        <dbReference type="ARBA" id="ARBA00006594"/>
    </source>
</evidence>
<dbReference type="Pfam" id="PF12161">
    <property type="entry name" value="HsdM_N"/>
    <property type="match status" value="1"/>
</dbReference>
<name>A0A9E2NXW5_9BACT</name>
<evidence type="ECO:0000256" key="8">
    <source>
        <dbReference type="SAM" id="Coils"/>
    </source>
</evidence>
<feature type="coiled-coil region" evidence="8">
    <location>
        <begin position="484"/>
        <end position="511"/>
    </location>
</feature>
<comment type="catalytic activity">
    <reaction evidence="7">
        <text>a 2'-deoxyadenosine in DNA + S-adenosyl-L-methionine = an N(6)-methyl-2'-deoxyadenosine in DNA + S-adenosyl-L-homocysteine + H(+)</text>
        <dbReference type="Rhea" id="RHEA:15197"/>
        <dbReference type="Rhea" id="RHEA-COMP:12418"/>
        <dbReference type="Rhea" id="RHEA-COMP:12419"/>
        <dbReference type="ChEBI" id="CHEBI:15378"/>
        <dbReference type="ChEBI" id="CHEBI:57856"/>
        <dbReference type="ChEBI" id="CHEBI:59789"/>
        <dbReference type="ChEBI" id="CHEBI:90615"/>
        <dbReference type="ChEBI" id="CHEBI:90616"/>
        <dbReference type="EC" id="2.1.1.72"/>
    </reaction>
</comment>
<evidence type="ECO:0000256" key="7">
    <source>
        <dbReference type="ARBA" id="ARBA00047942"/>
    </source>
</evidence>
<dbReference type="Pfam" id="PF02384">
    <property type="entry name" value="N6_Mtase"/>
    <property type="match status" value="1"/>
</dbReference>
<accession>A0A9E2NXW5</accession>
<evidence type="ECO:0000256" key="2">
    <source>
        <dbReference type="ARBA" id="ARBA00011900"/>
    </source>
</evidence>
<dbReference type="InterPro" id="IPR038333">
    <property type="entry name" value="T1MK-like_N_sf"/>
</dbReference>
<dbReference type="PANTHER" id="PTHR42933:SF1">
    <property type="entry name" value="SITE-SPECIFIC DNA-METHYLTRANSFERASE (ADENINE-SPECIFIC)"/>
    <property type="match status" value="1"/>
</dbReference>
<dbReference type="EC" id="2.1.1.72" evidence="2"/>
<dbReference type="Gene3D" id="3.40.50.150">
    <property type="entry name" value="Vaccinia Virus protein VP39"/>
    <property type="match status" value="1"/>
</dbReference>
<dbReference type="GO" id="GO:0008170">
    <property type="term" value="F:N-methyltransferase activity"/>
    <property type="evidence" value="ECO:0007669"/>
    <property type="project" value="InterPro"/>
</dbReference>
<dbReference type="InterPro" id="IPR051537">
    <property type="entry name" value="DNA_Adenine_Mtase"/>
</dbReference>
<dbReference type="AlphaFoldDB" id="A0A9E2NXW5"/>
<sequence length="515" mass="59373">MDKKQELFNTIWKIAEELRGEIDGWDFKSYVLGFLFYRFISENICDYINEDERKLDPSFDYSLLSDEIANEIKNDIINEKGFFIYPSQLFKNTYLRLKKDYRNLNEELSNILMDIENTSIGTKSENNVKGIFTSINLTWTGLGSNLIAKNQRLFNVLEAINNLDIDSFLSCNNDIFGDAYEFLMGMYASNAGKSGGEYFTPQCVSKLLTLLAIDQKTKIRNVYDPTCGSGSLLLQAKKILGIKNISNGFYGQESNNTTYNLCRMNMFLHNVPFDKFDILEGNTLINPLHDLNKKFEIIVSNPPYSKKWEGKQNPILINDERFMPAGVLAPTSKSDYAFIMHSLYMLDIDGKAAIVSFPGIFYRDGAEKQIRQYLIDNNFIDCIIALPNNLFYGTSINVDILVLSKSKKDNNVLFIDATQYFEKKTNQNELSQQNIDEILKIYHQRTNIDHISTLASYEEIKNNDYELSVNTYVEPEKNEEIIDIKALNSEIEKIVKRNEELRTNINKIIKEIDNE</sequence>
<dbReference type="PRINTS" id="PR00507">
    <property type="entry name" value="N12N6MTFRASE"/>
</dbReference>
<evidence type="ECO:0000259" key="10">
    <source>
        <dbReference type="Pfam" id="PF12161"/>
    </source>
</evidence>
<reference evidence="11" key="2">
    <citation type="submission" date="2021-04" db="EMBL/GenBank/DDBJ databases">
        <authorList>
            <person name="Gilroy R."/>
        </authorList>
    </citation>
    <scope>NUCLEOTIDE SEQUENCE</scope>
    <source>
        <strain evidence="11">A5-1222</strain>
    </source>
</reference>
<evidence type="ECO:0000313" key="11">
    <source>
        <dbReference type="EMBL" id="MBU3830974.1"/>
    </source>
</evidence>
<organism evidence="11 12">
    <name type="scientific">Candidatus Ureaplasma intestinipullorum</name>
    <dbReference type="NCBI Taxonomy" id="2838770"/>
    <lineage>
        <taxon>Bacteria</taxon>
        <taxon>Bacillati</taxon>
        <taxon>Mycoplasmatota</taxon>
        <taxon>Mycoplasmoidales</taxon>
        <taxon>Mycoplasmoidaceae</taxon>
        <taxon>Ureaplasma</taxon>
    </lineage>
</organism>
<keyword evidence="6" id="KW-0680">Restriction system</keyword>